<comment type="subcellular location">
    <subcellularLocation>
        <location evidence="1">Secreted</location>
    </subcellularLocation>
</comment>
<evidence type="ECO:0000256" key="3">
    <source>
        <dbReference type="ARBA" id="ARBA00022525"/>
    </source>
</evidence>
<proteinExistence type="inferred from homology"/>
<keyword evidence="5" id="KW-1015">Disulfide bond</keyword>
<organism evidence="7 8">
    <name type="scientific">Capsella rubella</name>
    <dbReference type="NCBI Taxonomy" id="81985"/>
    <lineage>
        <taxon>Eukaryota</taxon>
        <taxon>Viridiplantae</taxon>
        <taxon>Streptophyta</taxon>
        <taxon>Embryophyta</taxon>
        <taxon>Tracheophyta</taxon>
        <taxon>Spermatophyta</taxon>
        <taxon>Magnoliopsida</taxon>
        <taxon>eudicotyledons</taxon>
        <taxon>Gunneridae</taxon>
        <taxon>Pentapetalae</taxon>
        <taxon>rosids</taxon>
        <taxon>malvids</taxon>
        <taxon>Brassicales</taxon>
        <taxon>Brassicaceae</taxon>
        <taxon>Camelineae</taxon>
        <taxon>Capsella</taxon>
    </lineage>
</organism>
<evidence type="ECO:0000256" key="4">
    <source>
        <dbReference type="ARBA" id="ARBA00022729"/>
    </source>
</evidence>
<sequence length="96" mass="10592">MKYSTLFMVSCLVMVFVTNNIKEVKSVCVEQAGGVCEYTGEYPGKCGNDGKKTCIESISKKGSPGEGKKNLRCECFDNPVVILGRPKRICRCRNNC</sequence>
<evidence type="ECO:0000256" key="1">
    <source>
        <dbReference type="ARBA" id="ARBA00004613"/>
    </source>
</evidence>
<feature type="chain" id="PRO_5004341344" evidence="6">
    <location>
        <begin position="27"/>
        <end position="96"/>
    </location>
</feature>
<dbReference type="Proteomes" id="UP000029121">
    <property type="component" value="Unassembled WGS sequence"/>
</dbReference>
<dbReference type="EMBL" id="KB870805">
    <property type="protein sequence ID" value="EOA37687.1"/>
    <property type="molecule type" value="Genomic_DNA"/>
</dbReference>
<gene>
    <name evidence="7" type="ORF">CARUB_v10012338mg</name>
</gene>
<keyword evidence="8" id="KW-1185">Reference proteome</keyword>
<evidence type="ECO:0000313" key="8">
    <source>
        <dbReference type="Proteomes" id="UP000029121"/>
    </source>
</evidence>
<keyword evidence="3" id="KW-0964">Secreted</keyword>
<reference evidence="8" key="1">
    <citation type="journal article" date="2013" name="Nat. Genet.">
        <title>The Capsella rubella genome and the genomic consequences of rapid mating system evolution.</title>
        <authorList>
            <person name="Slotte T."/>
            <person name="Hazzouri K.M."/>
            <person name="Agren J.A."/>
            <person name="Koenig D."/>
            <person name="Maumus F."/>
            <person name="Guo Y.L."/>
            <person name="Steige K."/>
            <person name="Platts A.E."/>
            <person name="Escobar J.S."/>
            <person name="Newman L.K."/>
            <person name="Wang W."/>
            <person name="Mandakova T."/>
            <person name="Vello E."/>
            <person name="Smith L.M."/>
            <person name="Henz S.R."/>
            <person name="Steffen J."/>
            <person name="Takuno S."/>
            <person name="Brandvain Y."/>
            <person name="Coop G."/>
            <person name="Andolfatto P."/>
            <person name="Hu T.T."/>
            <person name="Blanchette M."/>
            <person name="Clark R.M."/>
            <person name="Quesneville H."/>
            <person name="Nordborg M."/>
            <person name="Gaut B.S."/>
            <person name="Lysak M.A."/>
            <person name="Jenkins J."/>
            <person name="Grimwood J."/>
            <person name="Chapman J."/>
            <person name="Prochnik S."/>
            <person name="Shu S."/>
            <person name="Rokhsar D."/>
            <person name="Schmutz J."/>
            <person name="Weigel D."/>
            <person name="Wright S.I."/>
        </authorList>
    </citation>
    <scope>NUCLEOTIDE SEQUENCE [LARGE SCALE GENOMIC DNA]</scope>
    <source>
        <strain evidence="8">cv. Monte Gargano</strain>
    </source>
</reference>
<dbReference type="PANTHER" id="PTHR34450">
    <property type="entry name" value="DEFENSIN-LIKE PROTEIN 245-RELATED"/>
    <property type="match status" value="1"/>
</dbReference>
<comment type="similarity">
    <text evidence="2">Belongs to the DEFL family.</text>
</comment>
<dbReference type="GO" id="GO:0005576">
    <property type="term" value="C:extracellular region"/>
    <property type="evidence" value="ECO:0007669"/>
    <property type="project" value="UniProtKB-SubCell"/>
</dbReference>
<evidence type="ECO:0000256" key="6">
    <source>
        <dbReference type="SAM" id="SignalP"/>
    </source>
</evidence>
<evidence type="ECO:0000313" key="7">
    <source>
        <dbReference type="EMBL" id="EOA37687.1"/>
    </source>
</evidence>
<protein>
    <submittedName>
        <fullName evidence="7">Uncharacterized protein</fullName>
    </submittedName>
</protein>
<dbReference type="AlphaFoldDB" id="R0GP15"/>
<name>R0GP15_9BRAS</name>
<feature type="signal peptide" evidence="6">
    <location>
        <begin position="1"/>
        <end position="26"/>
    </location>
</feature>
<evidence type="ECO:0000256" key="5">
    <source>
        <dbReference type="ARBA" id="ARBA00023157"/>
    </source>
</evidence>
<dbReference type="InterPro" id="IPR010682">
    <property type="entry name" value="SCRL"/>
</dbReference>
<dbReference type="STRING" id="81985.R0GP15"/>
<dbReference type="Pfam" id="PF06876">
    <property type="entry name" value="SCRL"/>
    <property type="match status" value="1"/>
</dbReference>
<dbReference type="PANTHER" id="PTHR34450:SF4">
    <property type="entry name" value="DEFENSIN-LIKE PROTEIN 226-RELATED"/>
    <property type="match status" value="1"/>
</dbReference>
<evidence type="ECO:0000256" key="2">
    <source>
        <dbReference type="ARBA" id="ARBA00006722"/>
    </source>
</evidence>
<keyword evidence="4 6" id="KW-0732">Signal</keyword>
<accession>R0GP15</accession>
<dbReference type="GO" id="GO:0007165">
    <property type="term" value="P:signal transduction"/>
    <property type="evidence" value="ECO:0007669"/>
    <property type="project" value="InterPro"/>
</dbReference>